<organism evidence="1 2">
    <name type="scientific">Polaribacter cellanae</name>
    <dbReference type="NCBI Taxonomy" id="2818493"/>
    <lineage>
        <taxon>Bacteria</taxon>
        <taxon>Pseudomonadati</taxon>
        <taxon>Bacteroidota</taxon>
        <taxon>Flavobacteriia</taxon>
        <taxon>Flavobacteriales</taxon>
        <taxon>Flavobacteriaceae</taxon>
    </lineage>
</organism>
<keyword evidence="2" id="KW-1185">Reference proteome</keyword>
<evidence type="ECO:0000313" key="1">
    <source>
        <dbReference type="EMBL" id="QTE21437.1"/>
    </source>
</evidence>
<protein>
    <submittedName>
        <fullName evidence="1">Uncharacterized protein</fullName>
    </submittedName>
</protein>
<dbReference type="AlphaFoldDB" id="A0A975H5I7"/>
<reference evidence="1 2" key="1">
    <citation type="submission" date="2021-03" db="EMBL/GenBank/DDBJ databases">
        <title>Complete genome of Polaribacter_sp.SM13.</title>
        <authorList>
            <person name="Jeong S.W."/>
            <person name="Bae J.W."/>
        </authorList>
    </citation>
    <scope>NUCLEOTIDE SEQUENCE [LARGE SCALE GENOMIC DNA]</scope>
    <source>
        <strain evidence="1 2">SM13</strain>
    </source>
</reference>
<accession>A0A975H5I7</accession>
<dbReference type="PROSITE" id="PS51257">
    <property type="entry name" value="PROKAR_LIPOPROTEIN"/>
    <property type="match status" value="1"/>
</dbReference>
<sequence>MNLNKKILISSLLSVFMFVAIFLSVVSCDTNNNGKTEEDNEANKEAKINKSQKEAKLLVLASENYINLINYSNYIKSKNYISKKTKSLLKSFEFNTTERLTNLKELSKHELVLLPNYTNTTFTDTTEVEINQNIYLTKLNIMISNQINLMNKLSEESNKISISILASEAEDFLRQNKKNIENIIDKS</sequence>
<dbReference type="EMBL" id="CP071869">
    <property type="protein sequence ID" value="QTE21437.1"/>
    <property type="molecule type" value="Genomic_DNA"/>
</dbReference>
<dbReference type="Proteomes" id="UP000663920">
    <property type="component" value="Chromosome"/>
</dbReference>
<name>A0A975H5I7_9FLAO</name>
<proteinExistence type="predicted"/>
<gene>
    <name evidence="1" type="ORF">J3359_11440</name>
</gene>
<dbReference type="KEGG" id="pcea:J3359_11440"/>
<evidence type="ECO:0000313" key="2">
    <source>
        <dbReference type="Proteomes" id="UP000663920"/>
    </source>
</evidence>
<dbReference type="RefSeq" id="WP_208076995.1">
    <property type="nucleotide sequence ID" value="NZ_CP071869.1"/>
</dbReference>